<dbReference type="AlphaFoldDB" id="A0A8H4N4Z1"/>
<evidence type="ECO:0000313" key="3">
    <source>
        <dbReference type="Proteomes" id="UP000572817"/>
    </source>
</evidence>
<protein>
    <submittedName>
        <fullName evidence="2">Uncharacterized protein</fullName>
    </submittedName>
</protein>
<comment type="caution">
    <text evidence="2">The sequence shown here is derived from an EMBL/GenBank/DDBJ whole genome shotgun (WGS) entry which is preliminary data.</text>
</comment>
<evidence type="ECO:0000313" key="2">
    <source>
        <dbReference type="EMBL" id="KAF4311289.1"/>
    </source>
</evidence>
<keyword evidence="1" id="KW-0812">Transmembrane</keyword>
<organism evidence="2 3">
    <name type="scientific">Botryosphaeria dothidea</name>
    <dbReference type="NCBI Taxonomy" id="55169"/>
    <lineage>
        <taxon>Eukaryota</taxon>
        <taxon>Fungi</taxon>
        <taxon>Dikarya</taxon>
        <taxon>Ascomycota</taxon>
        <taxon>Pezizomycotina</taxon>
        <taxon>Dothideomycetes</taxon>
        <taxon>Dothideomycetes incertae sedis</taxon>
        <taxon>Botryosphaeriales</taxon>
        <taxon>Botryosphaeriaceae</taxon>
        <taxon>Botryosphaeria</taxon>
    </lineage>
</organism>
<sequence length="300" mass="32542">MTSVWYTALAPDGLNNFIFIRTGGDPMSGSIPKDVSCQMWNTSYTVGFEFLNGVQSTVVRSLDLISPVTVTAQDRLDDLPGSSKPFVSMFLAMAKLLSGTVATPNGLSPSGLQGGDLAVMNTGIMACPEILQIWRTVGFSSAPPMDQVTSPWMCRNQSVEKAVEDLSHNFTLSIVSSELLSGKATSEIEVRYPRNYWHYSPRNLLLAYAVGTLAAFVSVLLGVWAFYVNGYSASTSFSTILVTTRNPALDALSRPDSMSLQPLSQSLRKTQLQCKVFEADCGGRYPAFEIREADSPSESA</sequence>
<accession>A0A8H4N4Z1</accession>
<dbReference type="Proteomes" id="UP000572817">
    <property type="component" value="Unassembled WGS sequence"/>
</dbReference>
<evidence type="ECO:0000256" key="1">
    <source>
        <dbReference type="SAM" id="Phobius"/>
    </source>
</evidence>
<dbReference type="EMBL" id="WWBZ02000010">
    <property type="protein sequence ID" value="KAF4311289.1"/>
    <property type="molecule type" value="Genomic_DNA"/>
</dbReference>
<gene>
    <name evidence="2" type="ORF">GTA08_BOTSDO13051</name>
</gene>
<name>A0A8H4N4Z1_9PEZI</name>
<dbReference type="PANTHER" id="PTHR35041">
    <property type="entry name" value="MEDIATOR OF RNA POLYMERASE II TRANSCRIPTION SUBUNIT 1"/>
    <property type="match status" value="1"/>
</dbReference>
<keyword evidence="1" id="KW-1133">Transmembrane helix</keyword>
<proteinExistence type="predicted"/>
<keyword evidence="3" id="KW-1185">Reference proteome</keyword>
<reference evidence="2" key="1">
    <citation type="submission" date="2020-04" db="EMBL/GenBank/DDBJ databases">
        <title>Genome Assembly and Annotation of Botryosphaeria dothidea sdau 11-99, a Latent Pathogen of Apple Fruit Ring Rot in China.</title>
        <authorList>
            <person name="Yu C."/>
            <person name="Diao Y."/>
            <person name="Lu Q."/>
            <person name="Zhao J."/>
            <person name="Cui S."/>
            <person name="Peng C."/>
            <person name="He B."/>
            <person name="Liu H."/>
        </authorList>
    </citation>
    <scope>NUCLEOTIDE SEQUENCE [LARGE SCALE GENOMIC DNA]</scope>
    <source>
        <strain evidence="2">Sdau11-99</strain>
    </source>
</reference>
<feature type="transmembrane region" description="Helical" evidence="1">
    <location>
        <begin position="204"/>
        <end position="227"/>
    </location>
</feature>
<dbReference type="OrthoDB" id="5322539at2759"/>
<dbReference type="PANTHER" id="PTHR35041:SF6">
    <property type="entry name" value="FORMYLMETHIONINE DEFORMYLASE-LIKE PROTEIN-RELATED"/>
    <property type="match status" value="1"/>
</dbReference>
<keyword evidence="1" id="KW-0472">Membrane</keyword>